<dbReference type="EMBL" id="ML213613">
    <property type="protein sequence ID" value="TFK36555.1"/>
    <property type="molecule type" value="Genomic_DNA"/>
</dbReference>
<evidence type="ECO:0000313" key="2">
    <source>
        <dbReference type="Proteomes" id="UP000308652"/>
    </source>
</evidence>
<reference evidence="1 2" key="1">
    <citation type="journal article" date="2019" name="Nat. Ecol. Evol.">
        <title>Megaphylogeny resolves global patterns of mushroom evolution.</title>
        <authorList>
            <person name="Varga T."/>
            <person name="Krizsan K."/>
            <person name="Foldi C."/>
            <person name="Dima B."/>
            <person name="Sanchez-Garcia M."/>
            <person name="Sanchez-Ramirez S."/>
            <person name="Szollosi G.J."/>
            <person name="Szarkandi J.G."/>
            <person name="Papp V."/>
            <person name="Albert L."/>
            <person name="Andreopoulos W."/>
            <person name="Angelini C."/>
            <person name="Antonin V."/>
            <person name="Barry K.W."/>
            <person name="Bougher N.L."/>
            <person name="Buchanan P."/>
            <person name="Buyck B."/>
            <person name="Bense V."/>
            <person name="Catcheside P."/>
            <person name="Chovatia M."/>
            <person name="Cooper J."/>
            <person name="Damon W."/>
            <person name="Desjardin D."/>
            <person name="Finy P."/>
            <person name="Geml J."/>
            <person name="Haridas S."/>
            <person name="Hughes K."/>
            <person name="Justo A."/>
            <person name="Karasinski D."/>
            <person name="Kautmanova I."/>
            <person name="Kiss B."/>
            <person name="Kocsube S."/>
            <person name="Kotiranta H."/>
            <person name="LaButti K.M."/>
            <person name="Lechner B.E."/>
            <person name="Liimatainen K."/>
            <person name="Lipzen A."/>
            <person name="Lukacs Z."/>
            <person name="Mihaltcheva S."/>
            <person name="Morgado L.N."/>
            <person name="Niskanen T."/>
            <person name="Noordeloos M.E."/>
            <person name="Ohm R.A."/>
            <person name="Ortiz-Santana B."/>
            <person name="Ovrebo C."/>
            <person name="Racz N."/>
            <person name="Riley R."/>
            <person name="Savchenko A."/>
            <person name="Shiryaev A."/>
            <person name="Soop K."/>
            <person name="Spirin V."/>
            <person name="Szebenyi C."/>
            <person name="Tomsovsky M."/>
            <person name="Tulloss R.E."/>
            <person name="Uehling J."/>
            <person name="Grigoriev I.V."/>
            <person name="Vagvolgyi C."/>
            <person name="Papp T."/>
            <person name="Martin F.M."/>
            <person name="Miettinen O."/>
            <person name="Hibbett D.S."/>
            <person name="Nagy L.G."/>
        </authorList>
    </citation>
    <scope>NUCLEOTIDE SEQUENCE [LARGE SCALE GENOMIC DNA]</scope>
    <source>
        <strain evidence="1 2">CBS 166.37</strain>
    </source>
</reference>
<proteinExistence type="predicted"/>
<sequence>MLGEGLTAEAKVYLGAQEAVDVQGNGIFGTRSRTKTIKIAVNPNTGWFIHGNNGAWSVVYYSVSTLNVIYRHAFPDTFTVVQSSPTDLETAHYIVTAGLVTDLNTNVTEDAYEEAYSPELGRQQQCHDRIEDVGDPSWTDDSGNGDAIL</sequence>
<keyword evidence="2" id="KW-1185">Reference proteome</keyword>
<gene>
    <name evidence="1" type="ORF">BDQ12DRAFT_725021</name>
</gene>
<protein>
    <submittedName>
        <fullName evidence="1">Uncharacterized protein</fullName>
    </submittedName>
</protein>
<accession>A0A5C3LUX8</accession>
<dbReference type="AlphaFoldDB" id="A0A5C3LUX8"/>
<evidence type="ECO:0000313" key="1">
    <source>
        <dbReference type="EMBL" id="TFK36555.1"/>
    </source>
</evidence>
<organism evidence="1 2">
    <name type="scientific">Crucibulum laeve</name>
    <dbReference type="NCBI Taxonomy" id="68775"/>
    <lineage>
        <taxon>Eukaryota</taxon>
        <taxon>Fungi</taxon>
        <taxon>Dikarya</taxon>
        <taxon>Basidiomycota</taxon>
        <taxon>Agaricomycotina</taxon>
        <taxon>Agaricomycetes</taxon>
        <taxon>Agaricomycetidae</taxon>
        <taxon>Agaricales</taxon>
        <taxon>Agaricineae</taxon>
        <taxon>Nidulariaceae</taxon>
        <taxon>Crucibulum</taxon>
    </lineage>
</organism>
<dbReference type="Proteomes" id="UP000308652">
    <property type="component" value="Unassembled WGS sequence"/>
</dbReference>
<dbReference type="OrthoDB" id="3344043at2759"/>
<name>A0A5C3LUX8_9AGAR</name>
<dbReference type="STRING" id="68775.A0A5C3LUX8"/>